<comment type="caution">
    <text evidence="1">The sequence shown here is derived from an EMBL/GenBank/DDBJ whole genome shotgun (WGS) entry which is preliminary data.</text>
</comment>
<name>A0A2A2ASE0_9BURK</name>
<protein>
    <recommendedName>
        <fullName evidence="3">DUF1444 family protein</fullName>
    </recommendedName>
</protein>
<accession>A0A2A2ASE0</accession>
<reference evidence="1 2" key="1">
    <citation type="submission" date="2017-08" db="EMBL/GenBank/DDBJ databases">
        <title>WGS of Clinical strains of the CDC Group NO-1 linked to zoonotic infections in humans.</title>
        <authorList>
            <person name="Bernier A.-M."/>
            <person name="Bernard K."/>
        </authorList>
    </citation>
    <scope>NUCLEOTIDE SEQUENCE [LARGE SCALE GENOMIC DNA]</scope>
    <source>
        <strain evidence="1 2">NML79-0751</strain>
    </source>
</reference>
<proteinExistence type="predicted"/>
<dbReference type="Proteomes" id="UP000218644">
    <property type="component" value="Unassembled WGS sequence"/>
</dbReference>
<dbReference type="AlphaFoldDB" id="A0A2A2ASE0"/>
<dbReference type="EMBL" id="NSJD01000004">
    <property type="protein sequence ID" value="PAT40641.1"/>
    <property type="molecule type" value="Genomic_DNA"/>
</dbReference>
<evidence type="ECO:0000313" key="1">
    <source>
        <dbReference type="EMBL" id="PAT40641.1"/>
    </source>
</evidence>
<evidence type="ECO:0008006" key="3">
    <source>
        <dbReference type="Google" id="ProtNLM"/>
    </source>
</evidence>
<organism evidence="1 2">
    <name type="scientific">Vandammella animalimorsus</name>
    <dbReference type="NCBI Taxonomy" id="2029117"/>
    <lineage>
        <taxon>Bacteria</taxon>
        <taxon>Pseudomonadati</taxon>
        <taxon>Pseudomonadota</taxon>
        <taxon>Betaproteobacteria</taxon>
        <taxon>Burkholderiales</taxon>
        <taxon>Comamonadaceae</taxon>
        <taxon>Vandammella</taxon>
    </lineage>
</organism>
<evidence type="ECO:0000313" key="2">
    <source>
        <dbReference type="Proteomes" id="UP000218644"/>
    </source>
</evidence>
<sequence>MEFGRRYAEQLGKALGGPVRLGRDERQDSPILEIEFEDGNQLSLSLHNRYLHYRENPGSLDTQVAYDVATANSTLAALRGESESARAEAIYPVIKNQVWGVPPNAGEQAEKPGSGHVRIELCGDLLLTFVLDSEHSMRYVGQETLDELGIADHEALFALARNNFAAYAQTQTAIETLDDGLYRARLDNVYDASLVLFLEPLLEQSGLPLAGGDVAFAVPARNALLMCAADDANAVNALRAQAMEMIEHSPHAISQRLYVHGRVRPLETSTHA</sequence>
<gene>
    <name evidence="1" type="ORF">CK623_04510</name>
</gene>